<dbReference type="InterPro" id="IPR027417">
    <property type="entry name" value="P-loop_NTPase"/>
</dbReference>
<accession>X1R6L5</accession>
<dbReference type="PRINTS" id="PR00449">
    <property type="entry name" value="RASTRNSFRMNG"/>
</dbReference>
<protein>
    <submittedName>
        <fullName evidence="1">Uncharacterized protein</fullName>
    </submittedName>
</protein>
<dbReference type="EMBL" id="BARW01005185">
    <property type="protein sequence ID" value="GAI76377.1"/>
    <property type="molecule type" value="Genomic_DNA"/>
</dbReference>
<dbReference type="AlphaFoldDB" id="X1R6L5"/>
<sequence>MSVTEYDFLFKAIVCGDGGVGKTALTIRFTKGFFEQNYKLTIGVDFHIKTI</sequence>
<feature type="non-terminal residue" evidence="1">
    <location>
        <position position="51"/>
    </location>
</feature>
<name>X1R6L5_9ZZZZ</name>
<gene>
    <name evidence="1" type="ORF">S12H4_11510</name>
</gene>
<dbReference type="PROSITE" id="PS51419">
    <property type="entry name" value="RAB"/>
    <property type="match status" value="1"/>
</dbReference>
<dbReference type="GO" id="GO:0003924">
    <property type="term" value="F:GTPase activity"/>
    <property type="evidence" value="ECO:0007669"/>
    <property type="project" value="InterPro"/>
</dbReference>
<organism evidence="1">
    <name type="scientific">marine sediment metagenome</name>
    <dbReference type="NCBI Taxonomy" id="412755"/>
    <lineage>
        <taxon>unclassified sequences</taxon>
        <taxon>metagenomes</taxon>
        <taxon>ecological metagenomes</taxon>
    </lineage>
</organism>
<reference evidence="1" key="1">
    <citation type="journal article" date="2014" name="Front. Microbiol.">
        <title>High frequency of phylogenetically diverse reductive dehalogenase-homologous genes in deep subseafloor sedimentary metagenomes.</title>
        <authorList>
            <person name="Kawai M."/>
            <person name="Futagami T."/>
            <person name="Toyoda A."/>
            <person name="Takaki Y."/>
            <person name="Nishi S."/>
            <person name="Hori S."/>
            <person name="Arai W."/>
            <person name="Tsubouchi T."/>
            <person name="Morono Y."/>
            <person name="Uchiyama I."/>
            <person name="Ito T."/>
            <person name="Fujiyama A."/>
            <person name="Inagaki F."/>
            <person name="Takami H."/>
        </authorList>
    </citation>
    <scope>NUCLEOTIDE SEQUENCE</scope>
    <source>
        <strain evidence="1">Expedition CK06-06</strain>
    </source>
</reference>
<dbReference type="InterPro" id="IPR001806">
    <property type="entry name" value="Small_GTPase"/>
</dbReference>
<dbReference type="Pfam" id="PF00071">
    <property type="entry name" value="Ras"/>
    <property type="match status" value="1"/>
</dbReference>
<proteinExistence type="predicted"/>
<comment type="caution">
    <text evidence="1">The sequence shown here is derived from an EMBL/GenBank/DDBJ whole genome shotgun (WGS) entry which is preliminary data.</text>
</comment>
<dbReference type="GO" id="GO:0005525">
    <property type="term" value="F:GTP binding"/>
    <property type="evidence" value="ECO:0007669"/>
    <property type="project" value="InterPro"/>
</dbReference>
<evidence type="ECO:0000313" key="1">
    <source>
        <dbReference type="EMBL" id="GAI76377.1"/>
    </source>
</evidence>
<dbReference type="Gene3D" id="3.40.50.300">
    <property type="entry name" value="P-loop containing nucleotide triphosphate hydrolases"/>
    <property type="match status" value="1"/>
</dbReference>
<dbReference type="SUPFAM" id="SSF52540">
    <property type="entry name" value="P-loop containing nucleoside triphosphate hydrolases"/>
    <property type="match status" value="1"/>
</dbReference>